<organism evidence="1 2">
    <name type="scientific">Halobacterium salinarum</name>
    <name type="common">Halobacterium halobium</name>
    <dbReference type="NCBI Taxonomy" id="2242"/>
    <lineage>
        <taxon>Archaea</taxon>
        <taxon>Methanobacteriati</taxon>
        <taxon>Methanobacteriota</taxon>
        <taxon>Stenosarchaea group</taxon>
        <taxon>Halobacteria</taxon>
        <taxon>Halobacteriales</taxon>
        <taxon>Halobacteriaceae</taxon>
        <taxon>Halobacterium</taxon>
    </lineage>
</organism>
<dbReference type="AlphaFoldDB" id="A0A841HES7"/>
<gene>
    <name evidence="1" type="ORF">HNR49_002236</name>
</gene>
<dbReference type="Proteomes" id="UP000642919">
    <property type="component" value="Unassembled WGS sequence"/>
</dbReference>
<name>A0A841HES7_HALSI</name>
<proteinExistence type="predicted"/>
<sequence>MSDEDDLLRDLDRKLQDGEISAGTAEGFKDLYAFAEEVGDTVDIGGAKHANFQVKIAAHQGEYDGDPSVFTANVDKEVQIWPARMILENDPELETVAWTRTDYEDFAKAFAALDGVTQGAVTADFDTVVTNGDIEAFKAVVNDFVTVCRERAAAST</sequence>
<accession>A0A841HES7</accession>
<evidence type="ECO:0000313" key="2">
    <source>
        <dbReference type="Proteomes" id="UP000642919"/>
    </source>
</evidence>
<comment type="caution">
    <text evidence="1">The sequence shown here is derived from an EMBL/GenBank/DDBJ whole genome shotgun (WGS) entry which is preliminary data.</text>
</comment>
<reference evidence="1" key="1">
    <citation type="submission" date="2020-08" db="EMBL/GenBank/DDBJ databases">
        <title>Genomic Encyclopedia of Type Strains, Phase IV (KMG-IV): sequencing the most valuable type-strain genomes for metagenomic binning, comparative biology and taxonomic classification.</title>
        <authorList>
            <person name="Goeker M."/>
        </authorList>
    </citation>
    <scope>NUCLEOTIDE SEQUENCE</scope>
    <source>
        <strain evidence="1">DSM 669</strain>
    </source>
</reference>
<dbReference type="EMBL" id="JACHGX010000009">
    <property type="protein sequence ID" value="MBB6090850.1"/>
    <property type="molecule type" value="Genomic_DNA"/>
</dbReference>
<protein>
    <submittedName>
        <fullName evidence="1">Uncharacterized protein</fullName>
    </submittedName>
</protein>
<dbReference type="RefSeq" id="WP_183377400.1">
    <property type="nucleotide sequence ID" value="NZ_JACHGX010000009.1"/>
</dbReference>
<evidence type="ECO:0000313" key="1">
    <source>
        <dbReference type="EMBL" id="MBB6090850.1"/>
    </source>
</evidence>